<dbReference type="PROSITE" id="PS50848">
    <property type="entry name" value="START"/>
    <property type="match status" value="1"/>
</dbReference>
<dbReference type="GO" id="GO:0005765">
    <property type="term" value="C:lysosomal membrane"/>
    <property type="evidence" value="ECO:0007669"/>
    <property type="project" value="TreeGrafter"/>
</dbReference>
<keyword evidence="11" id="KW-1185">Reference proteome</keyword>
<keyword evidence="5 7" id="KW-0472">Membrane</keyword>
<dbReference type="GO" id="GO:0140284">
    <property type="term" value="C:endoplasmic reticulum-endosome membrane contact site"/>
    <property type="evidence" value="ECO:0007669"/>
    <property type="project" value="TreeGrafter"/>
</dbReference>
<dbReference type="Pfam" id="PF01852">
    <property type="entry name" value="START"/>
    <property type="match status" value="1"/>
</dbReference>
<comment type="similarity">
    <text evidence="2">Belongs to the STARD3 family.</text>
</comment>
<name>A0A7K9RHX8_9PASS</name>
<dbReference type="SMART" id="SM00234">
    <property type="entry name" value="START"/>
    <property type="match status" value="1"/>
</dbReference>
<feature type="transmembrane region" description="Helical" evidence="7">
    <location>
        <begin position="96"/>
        <end position="114"/>
    </location>
</feature>
<dbReference type="InterPro" id="IPR023393">
    <property type="entry name" value="START-like_dom_sf"/>
</dbReference>
<organism evidence="10 11">
    <name type="scientific">Sterrhoptilus dennistouni</name>
    <dbReference type="NCBI Taxonomy" id="2585820"/>
    <lineage>
        <taxon>Eukaryota</taxon>
        <taxon>Metazoa</taxon>
        <taxon>Chordata</taxon>
        <taxon>Craniata</taxon>
        <taxon>Vertebrata</taxon>
        <taxon>Euteleostomi</taxon>
        <taxon>Archelosauria</taxon>
        <taxon>Archosauria</taxon>
        <taxon>Dinosauria</taxon>
        <taxon>Saurischia</taxon>
        <taxon>Theropoda</taxon>
        <taxon>Coelurosauria</taxon>
        <taxon>Aves</taxon>
        <taxon>Neognathae</taxon>
        <taxon>Neoaves</taxon>
        <taxon>Telluraves</taxon>
        <taxon>Australaves</taxon>
        <taxon>Passeriformes</taxon>
        <taxon>Sylvioidea</taxon>
        <taxon>Zosteropidae</taxon>
        <taxon>Sterrhoptilus</taxon>
    </lineage>
</organism>
<comment type="caution">
    <text evidence="10">The sequence shown here is derived from an EMBL/GenBank/DDBJ whole genome shotgun (WGS) entry which is preliminary data.</text>
</comment>
<dbReference type="InterPro" id="IPR051869">
    <property type="entry name" value="STARD3"/>
</dbReference>
<dbReference type="Pfam" id="PF10457">
    <property type="entry name" value="MENTAL"/>
    <property type="match status" value="1"/>
</dbReference>
<dbReference type="GO" id="GO:0015485">
    <property type="term" value="F:cholesterol binding"/>
    <property type="evidence" value="ECO:0007669"/>
    <property type="project" value="TreeGrafter"/>
</dbReference>
<feature type="transmembrane region" description="Helical" evidence="7">
    <location>
        <begin position="50"/>
        <end position="68"/>
    </location>
</feature>
<evidence type="ECO:0000313" key="10">
    <source>
        <dbReference type="EMBL" id="NXI23529.1"/>
    </source>
</evidence>
<dbReference type="InterPro" id="IPR019498">
    <property type="entry name" value="MENTAL"/>
</dbReference>
<dbReference type="GO" id="GO:0099044">
    <property type="term" value="P:vesicle tethering to endoplasmic reticulum"/>
    <property type="evidence" value="ECO:0007669"/>
    <property type="project" value="TreeGrafter"/>
</dbReference>
<accession>A0A7K9RHX8</accession>
<keyword evidence="7" id="KW-1133">Transmembrane helix</keyword>
<dbReference type="GO" id="GO:0030301">
    <property type="term" value="P:cholesterol transport"/>
    <property type="evidence" value="ECO:0007669"/>
    <property type="project" value="TreeGrafter"/>
</dbReference>
<evidence type="ECO:0000256" key="2">
    <source>
        <dbReference type="ARBA" id="ARBA00010909"/>
    </source>
</evidence>
<dbReference type="PRINTS" id="PR00978">
    <property type="entry name" value="STARPROTEIN"/>
</dbReference>
<reference evidence="10 11" key="1">
    <citation type="submission" date="2019-09" db="EMBL/GenBank/DDBJ databases">
        <title>Bird 10,000 Genomes (B10K) Project - Family phase.</title>
        <authorList>
            <person name="Zhang G."/>
        </authorList>
    </citation>
    <scope>NUCLEOTIDE SEQUENCE [LARGE SCALE GENOMIC DNA]</scope>
    <source>
        <strain evidence="10">B10K-DU-001-27</strain>
        <tissue evidence="10">Muscle</tissue>
    </source>
</reference>
<comment type="subcellular location">
    <subcellularLocation>
        <location evidence="1">Late endosome membrane</location>
        <topology evidence="1">Multi-pass membrane protein</topology>
    </subcellularLocation>
</comment>
<dbReference type="PANTHER" id="PTHR46121:SF2">
    <property type="entry name" value="STAR-RELATED LIPID TRANSFER PROTEIN 3"/>
    <property type="match status" value="1"/>
</dbReference>
<feature type="domain" description="START" evidence="8">
    <location>
        <begin position="227"/>
        <end position="410"/>
    </location>
</feature>
<evidence type="ECO:0000256" key="6">
    <source>
        <dbReference type="SAM" id="MobiDB-lite"/>
    </source>
</evidence>
<dbReference type="InterPro" id="IPR000799">
    <property type="entry name" value="StAR-like"/>
</dbReference>
<proteinExistence type="inferred from homology"/>
<protein>
    <submittedName>
        <fullName evidence="10">STAR3 protein</fullName>
    </submittedName>
</protein>
<evidence type="ECO:0000256" key="7">
    <source>
        <dbReference type="SAM" id="Phobius"/>
    </source>
</evidence>
<sequence>MSKPTDLQHDLERSLPAIASISSSFSQSQGFSPYFLSPEKRKAISDVRRTFCLFVTFDLLFISLLWIIELNTKVGIRENLKNEIINYEFKSSFFDIFLLALFRFVVLLLGYAVVRLRHWWVIAVTTLVSSAFLIVKVILSELLTKGAFGYLLPIVSFVIAWLETWFLDFKVLTQEAEEERWFLAAQAAASRPLLYPRALSEGQFYSPPESFAGSDNESDEEGVGRKTLTTQEKEYVRQGKEAMEVVDQILAQEENWKFEKNNASDFGDVVYTFEIPFHGKTFILKAFLQCSPEMVYQEVILQPEKMILWNRTVAACQILQRIEDNTIVSYDVAAGAAGGVVSPRDFVNVRRIERRRDRYVSSGISTTHSLKPPLSKYVRGENGPGGFIVLKCPSNAKVCTFIWILNTDLK</sequence>
<feature type="non-terminal residue" evidence="10">
    <location>
        <position position="1"/>
    </location>
</feature>
<keyword evidence="4" id="KW-0446">Lipid-binding</keyword>
<gene>
    <name evidence="10" type="primary">Stard3</name>
    <name evidence="10" type="ORF">STEDEN_R08606</name>
</gene>
<feature type="region of interest" description="Disordered" evidence="6">
    <location>
        <begin position="209"/>
        <end position="230"/>
    </location>
</feature>
<evidence type="ECO:0000259" key="9">
    <source>
        <dbReference type="PROSITE" id="PS51439"/>
    </source>
</evidence>
<dbReference type="EMBL" id="VWZU01004044">
    <property type="protein sequence ID" value="NXI23529.1"/>
    <property type="molecule type" value="Genomic_DNA"/>
</dbReference>
<feature type="transmembrane region" description="Helical" evidence="7">
    <location>
        <begin position="150"/>
        <end position="167"/>
    </location>
</feature>
<evidence type="ECO:0000256" key="3">
    <source>
        <dbReference type="ARBA" id="ARBA00022692"/>
    </source>
</evidence>
<dbReference type="Gene3D" id="3.30.530.20">
    <property type="match status" value="1"/>
</dbReference>
<dbReference type="AlphaFoldDB" id="A0A7K9RHX8"/>
<dbReference type="GO" id="GO:0031902">
    <property type="term" value="C:late endosome membrane"/>
    <property type="evidence" value="ECO:0007669"/>
    <property type="project" value="UniProtKB-SubCell"/>
</dbReference>
<dbReference type="SUPFAM" id="SSF55961">
    <property type="entry name" value="Bet v1-like"/>
    <property type="match status" value="1"/>
</dbReference>
<dbReference type="InterPro" id="IPR002913">
    <property type="entry name" value="START_lipid-bd_dom"/>
</dbReference>
<feature type="non-terminal residue" evidence="10">
    <location>
        <position position="410"/>
    </location>
</feature>
<dbReference type="PROSITE" id="PS51439">
    <property type="entry name" value="MENTAL"/>
    <property type="match status" value="1"/>
</dbReference>
<feature type="transmembrane region" description="Helical" evidence="7">
    <location>
        <begin position="119"/>
        <end position="138"/>
    </location>
</feature>
<evidence type="ECO:0000256" key="5">
    <source>
        <dbReference type="ARBA" id="ARBA00023136"/>
    </source>
</evidence>
<dbReference type="PANTHER" id="PTHR46121">
    <property type="entry name" value="STEROIDOGENIC ACUTE REGULATORY PROTEIN-LIKE"/>
    <property type="match status" value="1"/>
</dbReference>
<feature type="domain" description="MENTAL" evidence="9">
    <location>
        <begin position="44"/>
        <end position="214"/>
    </location>
</feature>
<dbReference type="GO" id="GO:0005789">
    <property type="term" value="C:endoplasmic reticulum membrane"/>
    <property type="evidence" value="ECO:0007669"/>
    <property type="project" value="TreeGrafter"/>
</dbReference>
<dbReference type="Proteomes" id="UP000572325">
    <property type="component" value="Unassembled WGS sequence"/>
</dbReference>
<evidence type="ECO:0000256" key="1">
    <source>
        <dbReference type="ARBA" id="ARBA00004107"/>
    </source>
</evidence>
<keyword evidence="3 7" id="KW-0812">Transmembrane</keyword>
<evidence type="ECO:0000256" key="4">
    <source>
        <dbReference type="ARBA" id="ARBA00023121"/>
    </source>
</evidence>
<evidence type="ECO:0000313" key="11">
    <source>
        <dbReference type="Proteomes" id="UP000572325"/>
    </source>
</evidence>
<evidence type="ECO:0000259" key="8">
    <source>
        <dbReference type="PROSITE" id="PS50848"/>
    </source>
</evidence>